<dbReference type="Gene3D" id="3.40.50.2000">
    <property type="entry name" value="Glycogen Phosphorylase B"/>
    <property type="match status" value="1"/>
</dbReference>
<dbReference type="InterPro" id="IPR052182">
    <property type="entry name" value="Glycogen/Maltodextrin_Phosph"/>
</dbReference>
<comment type="caution">
    <text evidence="2">The sequence shown here is derived from an EMBL/GenBank/DDBJ whole genome shotgun (WGS) entry which is preliminary data.</text>
</comment>
<proteinExistence type="predicted"/>
<name>A0A5J4PKF0_9ZZZZ</name>
<dbReference type="EC" id="2.4.1.1" evidence="2"/>
<dbReference type="SUPFAM" id="SSF53756">
    <property type="entry name" value="UDP-Glycosyltransferase/glycogen phosphorylase"/>
    <property type="match status" value="1"/>
</dbReference>
<dbReference type="GO" id="GO:0004645">
    <property type="term" value="F:1,4-alpha-oligoglucan phosphorylase activity"/>
    <property type="evidence" value="ECO:0007669"/>
    <property type="project" value="UniProtKB-EC"/>
</dbReference>
<keyword evidence="2" id="KW-0328">Glycosyltransferase</keyword>
<dbReference type="PANTHER" id="PTHR42655">
    <property type="entry name" value="GLYCOGEN PHOSPHORYLASE"/>
    <property type="match status" value="1"/>
</dbReference>
<dbReference type="AlphaFoldDB" id="A0A5J4PKF0"/>
<evidence type="ECO:0000259" key="1">
    <source>
        <dbReference type="Pfam" id="PF11897"/>
    </source>
</evidence>
<dbReference type="Pfam" id="PF11897">
    <property type="entry name" value="DUF3417"/>
    <property type="match status" value="1"/>
</dbReference>
<evidence type="ECO:0000313" key="2">
    <source>
        <dbReference type="EMBL" id="KAA6310086.1"/>
    </source>
</evidence>
<reference evidence="2" key="1">
    <citation type="submission" date="2019-03" db="EMBL/GenBank/DDBJ databases">
        <title>Single cell metagenomics reveals metabolic interactions within the superorganism composed of flagellate Streblomastix strix and complex community of Bacteroidetes bacteria on its surface.</title>
        <authorList>
            <person name="Treitli S.C."/>
            <person name="Kolisko M."/>
            <person name="Husnik F."/>
            <person name="Keeling P."/>
            <person name="Hampl V."/>
        </authorList>
    </citation>
    <scope>NUCLEOTIDE SEQUENCE</scope>
    <source>
        <strain evidence="2">STM</strain>
    </source>
</reference>
<protein>
    <submittedName>
        <fullName evidence="2">Glycogen phosphorylase</fullName>
        <ecNumber evidence="2">2.4.1.1</ecNumber>
    </submittedName>
</protein>
<keyword evidence="2" id="KW-0808">Transferase</keyword>
<dbReference type="InterPro" id="IPR024517">
    <property type="entry name" value="Glycogen_phosphorylase_DUF3417"/>
</dbReference>
<dbReference type="PANTHER" id="PTHR42655:SF1">
    <property type="entry name" value="GLYCOGEN PHOSPHORYLASE"/>
    <property type="match status" value="1"/>
</dbReference>
<sequence>MKIKVSHVNTPNWREITVHSHFPKELQRLFEISQNVWWSWNYEALELFKSLDPVIWKECGNNPVLLLKQMSYEKLKELAKDEDVLQRLDEVYTKFSNYMHVKPDKNRPSVAYFSMEYGLNSILKIYSGGLGILAGDYLKEASDSNVNLCGVGLLYRYGYFTQSLSMEGQQIA</sequence>
<organism evidence="2">
    <name type="scientific">termite gut metagenome</name>
    <dbReference type="NCBI Taxonomy" id="433724"/>
    <lineage>
        <taxon>unclassified sequences</taxon>
        <taxon>metagenomes</taxon>
        <taxon>organismal metagenomes</taxon>
    </lineage>
</organism>
<feature type="domain" description="DUF3417" evidence="1">
    <location>
        <begin position="23"/>
        <end position="123"/>
    </location>
</feature>
<accession>A0A5J4PKF0</accession>
<gene>
    <name evidence="2" type="ORF">EZS27_038546</name>
</gene>
<feature type="non-terminal residue" evidence="2">
    <location>
        <position position="172"/>
    </location>
</feature>
<dbReference type="EMBL" id="SNRY01007608">
    <property type="protein sequence ID" value="KAA6310086.1"/>
    <property type="molecule type" value="Genomic_DNA"/>
</dbReference>